<protein>
    <submittedName>
        <fullName evidence="1">Uncharacterized protein</fullName>
    </submittedName>
</protein>
<accession>A0AAV5NT53</accession>
<sequence length="56" mass="6444">MEELGKRLSPIDVFSQDDRWISQNFDCCPESRILEQIKTRNTLLALSKVYLGAALM</sequence>
<evidence type="ECO:0000313" key="2">
    <source>
        <dbReference type="Proteomes" id="UP001156690"/>
    </source>
</evidence>
<evidence type="ECO:0000313" key="1">
    <source>
        <dbReference type="EMBL" id="GLQ73896.1"/>
    </source>
</evidence>
<keyword evidence="2" id="KW-1185">Reference proteome</keyword>
<proteinExistence type="predicted"/>
<gene>
    <name evidence="1" type="ORF">GCM10007932_32560</name>
</gene>
<comment type="caution">
    <text evidence="1">The sequence shown here is derived from an EMBL/GenBank/DDBJ whole genome shotgun (WGS) entry which is preliminary data.</text>
</comment>
<organism evidence="1 2">
    <name type="scientific">Vibrio penaeicida</name>
    <dbReference type="NCBI Taxonomy" id="104609"/>
    <lineage>
        <taxon>Bacteria</taxon>
        <taxon>Pseudomonadati</taxon>
        <taxon>Pseudomonadota</taxon>
        <taxon>Gammaproteobacteria</taxon>
        <taxon>Vibrionales</taxon>
        <taxon>Vibrionaceae</taxon>
        <taxon>Vibrio</taxon>
    </lineage>
</organism>
<dbReference type="RefSeq" id="WP_185829714.1">
    <property type="nucleotide sequence ID" value="NZ_AP025145.1"/>
</dbReference>
<dbReference type="Proteomes" id="UP001156690">
    <property type="component" value="Unassembled WGS sequence"/>
</dbReference>
<reference evidence="2" key="1">
    <citation type="journal article" date="2019" name="Int. J. Syst. Evol. Microbiol.">
        <title>The Global Catalogue of Microorganisms (GCM) 10K type strain sequencing project: providing services to taxonomists for standard genome sequencing and annotation.</title>
        <authorList>
            <consortium name="The Broad Institute Genomics Platform"/>
            <consortium name="The Broad Institute Genome Sequencing Center for Infectious Disease"/>
            <person name="Wu L."/>
            <person name="Ma J."/>
        </authorList>
    </citation>
    <scope>NUCLEOTIDE SEQUENCE [LARGE SCALE GENOMIC DNA]</scope>
    <source>
        <strain evidence="2">NBRC 15640</strain>
    </source>
</reference>
<name>A0AAV5NT53_9VIBR</name>
<dbReference type="EMBL" id="BSNX01000041">
    <property type="protein sequence ID" value="GLQ73896.1"/>
    <property type="molecule type" value="Genomic_DNA"/>
</dbReference>
<dbReference type="AlphaFoldDB" id="A0AAV5NT53"/>